<dbReference type="Gene3D" id="3.40.190.10">
    <property type="entry name" value="Periplasmic binding protein-like II"/>
    <property type="match status" value="2"/>
</dbReference>
<dbReference type="Proteomes" id="UP000434582">
    <property type="component" value="Unassembled WGS sequence"/>
</dbReference>
<proteinExistence type="predicted"/>
<dbReference type="RefSeq" id="WP_153341096.1">
    <property type="nucleotide sequence ID" value="NZ_WIVE01000005.1"/>
</dbReference>
<accession>A0A7X1ZBK0</accession>
<evidence type="ECO:0000313" key="1">
    <source>
        <dbReference type="EMBL" id="MQX35518.1"/>
    </source>
</evidence>
<organism evidence="1 2">
    <name type="scientific">Roseospira navarrensis</name>
    <dbReference type="NCBI Taxonomy" id="140058"/>
    <lineage>
        <taxon>Bacteria</taxon>
        <taxon>Pseudomonadati</taxon>
        <taxon>Pseudomonadota</taxon>
        <taxon>Alphaproteobacteria</taxon>
        <taxon>Rhodospirillales</taxon>
        <taxon>Rhodospirillaceae</taxon>
        <taxon>Roseospira</taxon>
    </lineage>
</organism>
<dbReference type="OrthoDB" id="6371790at2"/>
<gene>
    <name evidence="1" type="ORF">GHC57_03200</name>
</gene>
<evidence type="ECO:0000313" key="2">
    <source>
        <dbReference type="Proteomes" id="UP000434582"/>
    </source>
</evidence>
<reference evidence="1 2" key="1">
    <citation type="submission" date="2019-10" db="EMBL/GenBank/DDBJ databases">
        <title>Draft whole-genome sequence of the purple nonsulfur photosynthetic bacterium Roseospira navarrensis DSM 15114.</title>
        <authorList>
            <person name="Kyndt J.A."/>
            <person name="Meyer T.E."/>
        </authorList>
    </citation>
    <scope>NUCLEOTIDE SEQUENCE [LARGE SCALE GENOMIC DNA]</scope>
    <source>
        <strain evidence="1 2">DSM 15114</strain>
    </source>
</reference>
<dbReference type="SUPFAM" id="SSF53850">
    <property type="entry name" value="Periplasmic binding protein-like II"/>
    <property type="match status" value="1"/>
</dbReference>
<name>A0A7X1ZBK0_9PROT</name>
<sequence length="260" mass="27996">MDDVRAFRKAIGLAVLVSVAAVPETAPAETLTILLGELPPHTTRDGVGREADTIRQVADACGWSVTVRVEPFSRHWRSFEGGAGDAVGGVPEGLDLGGYRTAPYITYRNGVTVLESSGITVESLADLAGLSVVAFYDAKSIIPAVGEAMDTFADYREMADQVTHSRLLFGGRVDAIVGEGMIVAEYNQRLAADDNPMVDASQPVTFMPIFEPTHYAMVFRDPDRGAAFDACLAEVSDEVAAINARYIDRYRDVIGDTYDP</sequence>
<comment type="caution">
    <text evidence="1">The sequence shown here is derived from an EMBL/GenBank/DDBJ whole genome shotgun (WGS) entry which is preliminary data.</text>
</comment>
<keyword evidence="2" id="KW-1185">Reference proteome</keyword>
<dbReference type="AlphaFoldDB" id="A0A7X1ZBK0"/>
<dbReference type="EMBL" id="WIVE01000005">
    <property type="protein sequence ID" value="MQX35518.1"/>
    <property type="molecule type" value="Genomic_DNA"/>
</dbReference>
<protein>
    <submittedName>
        <fullName evidence="1">Transporter substrate-binding domain-containing protein</fullName>
    </submittedName>
</protein>